<dbReference type="EnsemblMetazoa" id="XM_031930061">
    <property type="protein sequence ID" value="XP_031785921"/>
    <property type="gene ID" value="LOC116417341"/>
</dbReference>
<evidence type="ECO:0000313" key="1">
    <source>
        <dbReference type="EnsemblMetazoa" id="XP_031785921"/>
    </source>
</evidence>
<dbReference type="PANTHER" id="PTHR47331:SF4">
    <property type="entry name" value="PEPTIDASE S1 DOMAIN-CONTAINING PROTEIN"/>
    <property type="match status" value="1"/>
</dbReference>
<organism evidence="1 2">
    <name type="scientific">Nasonia vitripennis</name>
    <name type="common">Parasitic wasp</name>
    <dbReference type="NCBI Taxonomy" id="7425"/>
    <lineage>
        <taxon>Eukaryota</taxon>
        <taxon>Metazoa</taxon>
        <taxon>Ecdysozoa</taxon>
        <taxon>Arthropoda</taxon>
        <taxon>Hexapoda</taxon>
        <taxon>Insecta</taxon>
        <taxon>Pterygota</taxon>
        <taxon>Neoptera</taxon>
        <taxon>Endopterygota</taxon>
        <taxon>Hymenoptera</taxon>
        <taxon>Apocrita</taxon>
        <taxon>Proctotrupomorpha</taxon>
        <taxon>Chalcidoidea</taxon>
        <taxon>Pteromalidae</taxon>
        <taxon>Pteromalinae</taxon>
        <taxon>Nasonia</taxon>
    </lineage>
</organism>
<dbReference type="RefSeq" id="XP_031785921.1">
    <property type="nucleotide sequence ID" value="XM_031930061.1"/>
</dbReference>
<name>A0A7M7QFS1_NASVI</name>
<dbReference type="PANTHER" id="PTHR47331">
    <property type="entry name" value="PHD-TYPE DOMAIN-CONTAINING PROTEIN"/>
    <property type="match status" value="1"/>
</dbReference>
<dbReference type="GeneID" id="116417341"/>
<dbReference type="Proteomes" id="UP000002358">
    <property type="component" value="Unassembled WGS sequence"/>
</dbReference>
<proteinExistence type="predicted"/>
<dbReference type="KEGG" id="nvi:116417341"/>
<reference evidence="1" key="1">
    <citation type="submission" date="2021-01" db="UniProtKB">
        <authorList>
            <consortium name="EnsemblMetazoa"/>
        </authorList>
    </citation>
    <scope>IDENTIFICATION</scope>
</reference>
<dbReference type="GO" id="GO:0071897">
    <property type="term" value="P:DNA biosynthetic process"/>
    <property type="evidence" value="ECO:0007669"/>
    <property type="project" value="UniProtKB-ARBA"/>
</dbReference>
<dbReference type="Pfam" id="PF05380">
    <property type="entry name" value="Peptidase_A17"/>
    <property type="match status" value="1"/>
</dbReference>
<keyword evidence="2" id="KW-1185">Reference proteome</keyword>
<dbReference type="SUPFAM" id="SSF56672">
    <property type="entry name" value="DNA/RNA polymerases"/>
    <property type="match status" value="1"/>
</dbReference>
<sequence>MYVDDAFVGADNESEAIEIRNQLIKLLSSACIELGKWASNSSAIVEDIQAEKQKEFAVEWDEAISALGLKWTPSGDSFRFEVKVPVAPKIVSKRSILSQISKLFDLLGWLSPVIVRAKLMLQDLWINGVDWDSPLTGELLEQWQTLRSDLPDLAQLRIPRWFGSSSQTSWEVHRFSDASQRAFVAAAYMVISGQKSALIMSKTKVAPIKTESLPRLELCGSVALVRLLKHLLDGLLLKPVSVHCWTDSKVVLDALKGHPSRWQTFVANRVSEVITTLPGVQWRHVKSEDNPAACATRGFSSEQLQQSSLWWEGPEWIRNDWRKVIDRFPVDVSLDVVNAQVAVEKKVDENQESQSLSYLEKFSSFPKMLRILACAYRWRSNAVKPRGNRCTGHFTAEEMEAARVGLIRYVQSQHYEEELRRLRRFFSELEADYSIRFCSTMRSTRLFCQRPVS</sequence>
<dbReference type="InParanoid" id="A0A7M7QFS1"/>
<dbReference type="OrthoDB" id="8057024at2759"/>
<dbReference type="InterPro" id="IPR043502">
    <property type="entry name" value="DNA/RNA_pol_sf"/>
</dbReference>
<evidence type="ECO:0000313" key="2">
    <source>
        <dbReference type="Proteomes" id="UP000002358"/>
    </source>
</evidence>
<protein>
    <submittedName>
        <fullName evidence="1">Uncharacterized protein</fullName>
    </submittedName>
</protein>
<accession>A0A7M7QFS1</accession>
<dbReference type="InterPro" id="IPR008042">
    <property type="entry name" value="Retrotrans_Pao"/>
</dbReference>
<dbReference type="AlphaFoldDB" id="A0A7M7QFS1"/>